<feature type="compositionally biased region" description="Basic and acidic residues" evidence="5">
    <location>
        <begin position="275"/>
        <end position="288"/>
    </location>
</feature>
<feature type="compositionally biased region" description="Low complexity" evidence="5">
    <location>
        <begin position="396"/>
        <end position="418"/>
    </location>
</feature>
<name>A0A5N5QWX5_9AGAM</name>
<evidence type="ECO:0000256" key="4">
    <source>
        <dbReference type="ARBA" id="ARBA00023328"/>
    </source>
</evidence>
<feature type="compositionally biased region" description="Polar residues" evidence="5">
    <location>
        <begin position="229"/>
        <end position="247"/>
    </location>
</feature>
<dbReference type="PROSITE" id="PS50011">
    <property type="entry name" value="PROTEIN_KINASE_DOM"/>
    <property type="match status" value="1"/>
</dbReference>
<dbReference type="PANTHER" id="PTHR14030">
    <property type="entry name" value="MITOTIC CHECKPOINT SERINE/THREONINE-PROTEIN KINASE BUB1"/>
    <property type="match status" value="1"/>
</dbReference>
<dbReference type="InterPro" id="IPR011009">
    <property type="entry name" value="Kinase-like_dom_sf"/>
</dbReference>
<evidence type="ECO:0000256" key="3">
    <source>
        <dbReference type="ARBA" id="ARBA00022838"/>
    </source>
</evidence>
<dbReference type="PANTHER" id="PTHR14030:SF4">
    <property type="entry name" value="BUB1 KINASE, ISOFORM A-RELATED"/>
    <property type="match status" value="1"/>
</dbReference>
<evidence type="ECO:0000259" key="7">
    <source>
        <dbReference type="PROSITE" id="PS51489"/>
    </source>
</evidence>
<feature type="compositionally biased region" description="Acidic residues" evidence="5">
    <location>
        <begin position="769"/>
        <end position="784"/>
    </location>
</feature>
<evidence type="ECO:0000256" key="2">
    <source>
        <dbReference type="ARBA" id="ARBA00022454"/>
    </source>
</evidence>
<dbReference type="GO" id="GO:0032991">
    <property type="term" value="C:protein-containing complex"/>
    <property type="evidence" value="ECO:0007669"/>
    <property type="project" value="UniProtKB-ARBA"/>
</dbReference>
<feature type="compositionally biased region" description="Basic and acidic residues" evidence="5">
    <location>
        <begin position="309"/>
        <end position="318"/>
    </location>
</feature>
<evidence type="ECO:0000256" key="5">
    <source>
        <dbReference type="SAM" id="MobiDB-lite"/>
    </source>
</evidence>
<dbReference type="SMART" id="SM00220">
    <property type="entry name" value="S_TKc"/>
    <property type="match status" value="1"/>
</dbReference>
<dbReference type="InterPro" id="IPR013212">
    <property type="entry name" value="Mad3/Bub1_I"/>
</dbReference>
<organism evidence="8 9">
    <name type="scientific">Ceratobasidium theobromae</name>
    <dbReference type="NCBI Taxonomy" id="1582974"/>
    <lineage>
        <taxon>Eukaryota</taxon>
        <taxon>Fungi</taxon>
        <taxon>Dikarya</taxon>
        <taxon>Basidiomycota</taxon>
        <taxon>Agaricomycotina</taxon>
        <taxon>Agaricomycetes</taxon>
        <taxon>Cantharellales</taxon>
        <taxon>Ceratobasidiaceae</taxon>
        <taxon>Ceratobasidium</taxon>
    </lineage>
</organism>
<proteinExistence type="predicted"/>
<dbReference type="PROSITE" id="PS51489">
    <property type="entry name" value="BUB1_N"/>
    <property type="match status" value="1"/>
</dbReference>
<protein>
    <submittedName>
        <fullName evidence="8">Checkpoint serine/threonine-protein kinase</fullName>
    </submittedName>
</protein>
<feature type="compositionally biased region" description="Low complexity" evidence="5">
    <location>
        <begin position="371"/>
        <end position="389"/>
    </location>
</feature>
<feature type="region of interest" description="Disordered" evidence="5">
    <location>
        <begin position="671"/>
        <end position="791"/>
    </location>
</feature>
<dbReference type="SMART" id="SM00777">
    <property type="entry name" value="Mad3_BUB1_I"/>
    <property type="match status" value="1"/>
</dbReference>
<feature type="region of interest" description="Disordered" evidence="5">
    <location>
        <begin position="556"/>
        <end position="656"/>
    </location>
</feature>
<dbReference type="Pfam" id="PF00069">
    <property type="entry name" value="Pkinase"/>
    <property type="match status" value="1"/>
</dbReference>
<gene>
    <name evidence="8" type="ORF">CTheo_476</name>
</gene>
<dbReference type="Gene3D" id="1.10.510.10">
    <property type="entry name" value="Transferase(Phosphotransferase) domain 1"/>
    <property type="match status" value="1"/>
</dbReference>
<keyword evidence="9" id="KW-1185">Reference proteome</keyword>
<feature type="compositionally biased region" description="Basic and acidic residues" evidence="5">
    <location>
        <begin position="489"/>
        <end position="505"/>
    </location>
</feature>
<keyword evidence="8" id="KW-0808">Transferase</keyword>
<keyword evidence="8" id="KW-0418">Kinase</keyword>
<evidence type="ECO:0000256" key="1">
    <source>
        <dbReference type="ARBA" id="ARBA00004629"/>
    </source>
</evidence>
<dbReference type="InterPro" id="IPR000719">
    <property type="entry name" value="Prot_kinase_dom"/>
</dbReference>
<dbReference type="PROSITE" id="PS00108">
    <property type="entry name" value="PROTEIN_KINASE_ST"/>
    <property type="match status" value="1"/>
</dbReference>
<evidence type="ECO:0000313" key="9">
    <source>
        <dbReference type="Proteomes" id="UP000383932"/>
    </source>
</evidence>
<dbReference type="Proteomes" id="UP000383932">
    <property type="component" value="Unassembled WGS sequence"/>
</dbReference>
<feature type="compositionally biased region" description="Polar residues" evidence="5">
    <location>
        <begin position="565"/>
        <end position="584"/>
    </location>
</feature>
<keyword evidence="4" id="KW-0137">Centromere</keyword>
<dbReference type="GO" id="GO:0005634">
    <property type="term" value="C:nucleus"/>
    <property type="evidence" value="ECO:0007669"/>
    <property type="project" value="TreeGrafter"/>
</dbReference>
<feature type="compositionally biased region" description="Polar residues" evidence="5">
    <location>
        <begin position="606"/>
        <end position="643"/>
    </location>
</feature>
<comment type="subcellular location">
    <subcellularLocation>
        <location evidence="1">Chromosome</location>
        <location evidence="1">Centromere</location>
        <location evidence="1">Kinetochore</location>
    </subcellularLocation>
</comment>
<dbReference type="GO" id="GO:0004672">
    <property type="term" value="F:protein kinase activity"/>
    <property type="evidence" value="ECO:0007669"/>
    <property type="project" value="InterPro"/>
</dbReference>
<feature type="compositionally biased region" description="Low complexity" evidence="5">
    <location>
        <begin position="706"/>
        <end position="720"/>
    </location>
</feature>
<dbReference type="GO" id="GO:0000776">
    <property type="term" value="C:kinetochore"/>
    <property type="evidence" value="ECO:0007669"/>
    <property type="project" value="UniProtKB-KW"/>
</dbReference>
<dbReference type="GO" id="GO:0051754">
    <property type="term" value="P:meiotic sister chromatid cohesion, centromeric"/>
    <property type="evidence" value="ECO:0007669"/>
    <property type="project" value="TreeGrafter"/>
</dbReference>
<feature type="region of interest" description="Disordered" evidence="5">
    <location>
        <begin position="199"/>
        <end position="436"/>
    </location>
</feature>
<feature type="domain" description="Protein kinase" evidence="6">
    <location>
        <begin position="905"/>
        <end position="1213"/>
    </location>
</feature>
<reference evidence="8 9" key="1">
    <citation type="journal article" date="2019" name="Fungal Biol. Biotechnol.">
        <title>Draft genome sequence of fastidious pathogen Ceratobasidium theobromae, which causes vascular-streak dieback in Theobroma cacao.</title>
        <authorList>
            <person name="Ali S.S."/>
            <person name="Asman A."/>
            <person name="Shao J."/>
            <person name="Firmansyah A.P."/>
            <person name="Susilo A.W."/>
            <person name="Rosmana A."/>
            <person name="McMahon P."/>
            <person name="Junaid M."/>
            <person name="Guest D."/>
            <person name="Kheng T.Y."/>
            <person name="Meinhardt L.W."/>
            <person name="Bailey B.A."/>
        </authorList>
    </citation>
    <scope>NUCLEOTIDE SEQUENCE [LARGE SCALE GENOMIC DNA]</scope>
    <source>
        <strain evidence="8 9">CT2</strain>
    </source>
</reference>
<dbReference type="GO" id="GO:0005524">
    <property type="term" value="F:ATP binding"/>
    <property type="evidence" value="ECO:0007669"/>
    <property type="project" value="InterPro"/>
</dbReference>
<feature type="region of interest" description="Disordered" evidence="5">
    <location>
        <begin position="489"/>
        <end position="514"/>
    </location>
</feature>
<evidence type="ECO:0000259" key="6">
    <source>
        <dbReference type="PROSITE" id="PS50011"/>
    </source>
</evidence>
<dbReference type="AlphaFoldDB" id="A0A5N5QWX5"/>
<comment type="caution">
    <text evidence="8">The sequence shown here is derived from an EMBL/GenBank/DDBJ whole genome shotgun (WGS) entry which is preliminary data.</text>
</comment>
<dbReference type="FunFam" id="1.25.40.430:FF:000003">
    <property type="entry name" value="Checkpoint serine/threonine-protein kinase BUB1"/>
    <property type="match status" value="1"/>
</dbReference>
<dbReference type="EMBL" id="SSOP01000003">
    <property type="protein sequence ID" value="KAB5596204.1"/>
    <property type="molecule type" value="Genomic_DNA"/>
</dbReference>
<accession>A0A5N5QWX5</accession>
<feature type="domain" description="BUB1 N-terminal" evidence="7">
    <location>
        <begin position="54"/>
        <end position="214"/>
    </location>
</feature>
<dbReference type="InterPro" id="IPR008271">
    <property type="entry name" value="Ser/Thr_kinase_AS"/>
</dbReference>
<dbReference type="Pfam" id="PF08311">
    <property type="entry name" value="Mad3_BUB1_I"/>
    <property type="match status" value="1"/>
</dbReference>
<keyword evidence="3" id="KW-0995">Kinetochore</keyword>
<dbReference type="GO" id="GO:0007094">
    <property type="term" value="P:mitotic spindle assembly checkpoint signaling"/>
    <property type="evidence" value="ECO:0007669"/>
    <property type="project" value="InterPro"/>
</dbReference>
<keyword evidence="2" id="KW-0158">Chromosome</keyword>
<dbReference type="OrthoDB" id="248495at2759"/>
<dbReference type="Gene3D" id="1.25.40.430">
    <property type="match status" value="1"/>
</dbReference>
<sequence length="1239" mass="136826">MSTEPPTVDISIIEHQKENIVPRKNGRSAVALSNILSAPRPQLAKQLAEGHAKHQEAVRTALEEDEDPIAAYVAYVDWVVECYPAGSNSESGLVPLLERATREFREDPRYINDLRYLKLWICYAGIVEKPETIYAYLLANDIGSVWELYYTEYANTLERNRNMRKADEIYQLGIARKAKPLKRLQQRYEEFQKRMLAAPPGSNVAEDEVAAPAPPAPTARKVLGERTKPSSSTDDPFIVSSSSSRPKNNGARIPVFRDVDQPDSGIQTNEWADIGTRDSRRKENHSDGKSWQGETLPQLKHGVFTPKTPKIEIYRDAEDPAPTRTPHGPRPGHEDVFAPSLQPKESEALRQNPFKNWDSAPASKQSTSGTSRSTVSPPIASSSSSVPAASAPPPTTSTSDPLPSWPKPKSLKPLPSLPKRLRNPPPGPGKRGELICLPLARLQVSGSGDGPQEYSPDEARARSLGLLGKKWPPPPVVVAVPVRDDAIRGRAEGGGKAAKKEKERTMTMTMAAEPTVTVNTRAALGDVFEMFNTSPGKGKIRADTIDEEDEVEEAIAELRPPLSMMQLSEGQNAPPTPTPITSSLRRSENSNRPPVPYFELGKSGGESLSRSLNENSTRPSNENLSQPNQNAQNENVFRVSNENGPGLSARAPSSKMPIFVDDPAVAIKAKIPVFRDEPSPTAPPAGPKNVLQPKSFTPFVDPPAEEPSAPSATATTTPGGPLRPKSFAPFVDPPANPKTPKTFAVFKDEDAAQPSPSTFTLAPPPQLPEYEEYDEPVDEEDDEDDRRRAPLGGRLGYFNVMTPITERTCEFTSTTVRAAMSWKQEEIIEEREPVEAEEEPMASSPEPINPYSPDVLQDLMSQVPAPPLIYDMSDTEANQLDALIKFGKSKKGDELPMTLGEADEYSVVEKLGEGGYGAVFLAMYMPEDEEEEDDSGFVDDDTSVAVKVVRPGDRWEYTVLTRLRAALPPYLHSSVIRPRRLYHYQDESFLVMDYSSQGSLLDTVNRSVSCGFSPANTAHPGLDELLAMFFSVELLRLISAMHAAGFVHGDLKIDNCLLRTEDVPDEARAWSSKYDPSGGHGWSYKGIRMIDFGRGIDTSLFPPGQTFVGDWPTDQRDAVELRQGLPWTFQTDYFGLAGVVYCMLFGKYIETVPVQDGEQTRYKINGTMKRYWQTEIWSALFDILLNPTTVRPDGDMPLTAEMDEIREKMEVWLVENCDKGSRSLKSLLKKVSIAATERQ</sequence>
<dbReference type="SUPFAM" id="SSF56112">
    <property type="entry name" value="Protein kinase-like (PK-like)"/>
    <property type="match status" value="1"/>
</dbReference>
<dbReference type="InterPro" id="IPR015661">
    <property type="entry name" value="Bub1/Mad3"/>
</dbReference>
<evidence type="ECO:0000313" key="8">
    <source>
        <dbReference type="EMBL" id="KAB5596204.1"/>
    </source>
</evidence>